<sequence>MSNYQTYREYKEALRQQRNFDSVYRCKDQPLTPDSGGSATDSPVSNVSPYTKSISSSSVYSSSNQSSPVSPHHAIGVQKLNQINANPSVAGGHSSPLLSPNRNGGQAPTMDENPSGSTSGTPNKRPVQKVIPSRNVSSSHHNQSPTHLNGNSTSTANGKIPLTNGSVKGSLASPNGVGNSEYAYVKPNSPCKTASGILTHNNVPPSSIPKPMAPNGGGLNSPVLAAGSHKPLTATVGYVNNAKPGQKTNKTVSWNRDVPTEKLSFTMRREFDKQKEETELIKQLRQIIETRLKMSLPEDIAPALMDGVVLCHLANHVRPRSVGSIHVPSSAVPKLTMARCRRNVDYFLDACRKIGVDEELICSCQDIVPPTMAESTLTPLENSERKTTDEGGQGSQETSLAPRPPNPLAMYRTIAALLNIPATVCMPPTSPSSIGLLRRPRSPPPPPPASQTACAVTATATNTNSLTDPENSSYCCDTVTPATTVEWQNLKINTDLATADTESKENIYENRQTGLLRTSEDVRRNVPVTLDLLKSSTRPARKRKFPSTRTRRNNITNDMQSNLNEIIEECEYDSDIGKFRCRSENSEGSGFDLRDYEDSETSLTSCDDDPNVTEVEADESREAFTPTNAQPTMCHLLLHRNITPNDLDTPTVVLKTAKQEANGTENFNILQNDDCTNGTDDHKVVTKRIEFFENAASGGRKILNSDVVSMSNIGVTIRESKNIEKEQITDENVPQNMTNQGLRQESENTVISTVLCLGTFIFTVVYLYLYPLSS</sequence>
<feature type="region of interest" description="Disordered" evidence="1">
    <location>
        <begin position="538"/>
        <end position="559"/>
    </location>
</feature>
<keyword evidence="2" id="KW-0812">Transmembrane</keyword>
<feature type="region of interest" description="Disordered" evidence="1">
    <location>
        <begin position="373"/>
        <end position="406"/>
    </location>
</feature>
<dbReference type="SUPFAM" id="SSF47576">
    <property type="entry name" value="Calponin-homology domain, CH-domain"/>
    <property type="match status" value="1"/>
</dbReference>
<evidence type="ECO:0000259" key="3">
    <source>
        <dbReference type="PROSITE" id="PS50021"/>
    </source>
</evidence>
<dbReference type="EnsemblMetazoa" id="AFAF020649-RA">
    <property type="protein sequence ID" value="AFAF020649-PA"/>
    <property type="gene ID" value="AFAF020649"/>
</dbReference>
<protein>
    <recommendedName>
        <fullName evidence="3">Calponin-homology (CH) domain-containing protein</fullName>
    </recommendedName>
</protein>
<feature type="region of interest" description="Disordered" evidence="1">
    <location>
        <begin position="24"/>
        <end position="72"/>
    </location>
</feature>
<evidence type="ECO:0000313" key="4">
    <source>
        <dbReference type="EnsemblMetazoa" id="AFAF020649-PA"/>
    </source>
</evidence>
<dbReference type="InterPro" id="IPR001715">
    <property type="entry name" value="CH_dom"/>
</dbReference>
<dbReference type="VEuPathDB" id="VectorBase:AFAF020649"/>
<accession>A0A182R0N5</accession>
<dbReference type="Proteomes" id="UP000075886">
    <property type="component" value="Unassembled WGS sequence"/>
</dbReference>
<proteinExistence type="predicted"/>
<dbReference type="Gene3D" id="1.10.418.10">
    <property type="entry name" value="Calponin-like domain"/>
    <property type="match status" value="1"/>
</dbReference>
<organism evidence="4 5">
    <name type="scientific">Anopheles farauti</name>
    <dbReference type="NCBI Taxonomy" id="69004"/>
    <lineage>
        <taxon>Eukaryota</taxon>
        <taxon>Metazoa</taxon>
        <taxon>Ecdysozoa</taxon>
        <taxon>Arthropoda</taxon>
        <taxon>Hexapoda</taxon>
        <taxon>Insecta</taxon>
        <taxon>Pterygota</taxon>
        <taxon>Neoptera</taxon>
        <taxon>Endopterygota</taxon>
        <taxon>Diptera</taxon>
        <taxon>Nematocera</taxon>
        <taxon>Culicoidea</taxon>
        <taxon>Culicidae</taxon>
        <taxon>Anophelinae</taxon>
        <taxon>Anopheles</taxon>
    </lineage>
</organism>
<feature type="compositionally biased region" description="Low complexity" evidence="1">
    <location>
        <begin position="47"/>
        <end position="71"/>
    </location>
</feature>
<dbReference type="EMBL" id="AXCN02002101">
    <property type="status" value="NOT_ANNOTATED_CDS"/>
    <property type="molecule type" value="Genomic_DNA"/>
</dbReference>
<feature type="region of interest" description="Disordered" evidence="1">
    <location>
        <begin position="85"/>
        <end position="167"/>
    </location>
</feature>
<dbReference type="AlphaFoldDB" id="A0A182R0N5"/>
<dbReference type="Pfam" id="PF00307">
    <property type="entry name" value="CH"/>
    <property type="match status" value="1"/>
</dbReference>
<dbReference type="SMART" id="SM00033">
    <property type="entry name" value="CH"/>
    <property type="match status" value="1"/>
</dbReference>
<reference evidence="4" key="2">
    <citation type="submission" date="2020-05" db="UniProtKB">
        <authorList>
            <consortium name="EnsemblMetazoa"/>
        </authorList>
    </citation>
    <scope>IDENTIFICATION</scope>
    <source>
        <strain evidence="4">FAR1</strain>
    </source>
</reference>
<feature type="compositionally biased region" description="Acidic residues" evidence="1">
    <location>
        <begin position="595"/>
        <end position="611"/>
    </location>
</feature>
<feature type="compositionally biased region" description="Polar residues" evidence="1">
    <location>
        <begin position="96"/>
        <end position="122"/>
    </location>
</feature>
<dbReference type="InterPro" id="IPR036872">
    <property type="entry name" value="CH_dom_sf"/>
</dbReference>
<evidence type="ECO:0000313" key="5">
    <source>
        <dbReference type="Proteomes" id="UP000075886"/>
    </source>
</evidence>
<feature type="transmembrane region" description="Helical" evidence="2">
    <location>
        <begin position="750"/>
        <end position="769"/>
    </location>
</feature>
<feature type="region of interest" description="Disordered" evidence="1">
    <location>
        <begin position="195"/>
        <end position="219"/>
    </location>
</feature>
<feature type="region of interest" description="Disordered" evidence="1">
    <location>
        <begin position="585"/>
        <end position="611"/>
    </location>
</feature>
<feature type="compositionally biased region" description="Polar residues" evidence="1">
    <location>
        <begin position="195"/>
        <end position="205"/>
    </location>
</feature>
<reference evidence="5" key="1">
    <citation type="submission" date="2014-01" db="EMBL/GenBank/DDBJ databases">
        <title>The Genome Sequence of Anopheles farauti FAR1 (V2).</title>
        <authorList>
            <consortium name="The Broad Institute Genomics Platform"/>
            <person name="Neafsey D.E."/>
            <person name="Besansky N."/>
            <person name="Howell P."/>
            <person name="Walton C."/>
            <person name="Young S.K."/>
            <person name="Zeng Q."/>
            <person name="Gargeya S."/>
            <person name="Fitzgerald M."/>
            <person name="Haas B."/>
            <person name="Abouelleil A."/>
            <person name="Allen A.W."/>
            <person name="Alvarado L."/>
            <person name="Arachchi H.M."/>
            <person name="Berlin A.M."/>
            <person name="Chapman S.B."/>
            <person name="Gainer-Dewar J."/>
            <person name="Goldberg J."/>
            <person name="Griggs A."/>
            <person name="Gujja S."/>
            <person name="Hansen M."/>
            <person name="Howarth C."/>
            <person name="Imamovic A."/>
            <person name="Ireland A."/>
            <person name="Larimer J."/>
            <person name="McCowan C."/>
            <person name="Murphy C."/>
            <person name="Pearson M."/>
            <person name="Poon T.W."/>
            <person name="Priest M."/>
            <person name="Roberts A."/>
            <person name="Saif S."/>
            <person name="Shea T."/>
            <person name="Sisk P."/>
            <person name="Sykes S."/>
            <person name="Wortman J."/>
            <person name="Nusbaum C."/>
            <person name="Birren B."/>
        </authorList>
    </citation>
    <scope>NUCLEOTIDE SEQUENCE [LARGE SCALE GENOMIC DNA]</scope>
    <source>
        <strain evidence="5">FAR1</strain>
    </source>
</reference>
<evidence type="ECO:0000256" key="2">
    <source>
        <dbReference type="SAM" id="Phobius"/>
    </source>
</evidence>
<dbReference type="STRING" id="69004.A0A182R0N5"/>
<keyword evidence="2" id="KW-1133">Transmembrane helix</keyword>
<dbReference type="CDD" id="cd21205">
    <property type="entry name" value="CH_LRCH"/>
    <property type="match status" value="1"/>
</dbReference>
<feature type="region of interest" description="Disordered" evidence="1">
    <location>
        <begin position="431"/>
        <end position="453"/>
    </location>
</feature>
<feature type="compositionally biased region" description="Polar residues" evidence="1">
    <location>
        <begin position="134"/>
        <end position="167"/>
    </location>
</feature>
<feature type="compositionally biased region" description="Basic residues" evidence="1">
    <location>
        <begin position="539"/>
        <end position="552"/>
    </location>
</feature>
<name>A0A182R0N5_9DIPT</name>
<feature type="compositionally biased region" description="Polar residues" evidence="1">
    <location>
        <begin position="35"/>
        <end position="46"/>
    </location>
</feature>
<keyword evidence="2" id="KW-0472">Membrane</keyword>
<dbReference type="PROSITE" id="PS50021">
    <property type="entry name" value="CH"/>
    <property type="match status" value="1"/>
</dbReference>
<feature type="domain" description="Calponin-homology (CH)" evidence="3">
    <location>
        <begin position="274"/>
        <end position="388"/>
    </location>
</feature>
<keyword evidence="5" id="KW-1185">Reference proteome</keyword>
<evidence type="ECO:0000256" key="1">
    <source>
        <dbReference type="SAM" id="MobiDB-lite"/>
    </source>
</evidence>